<protein>
    <submittedName>
        <fullName evidence="1">Uncharacterized protein</fullName>
    </submittedName>
</protein>
<accession>A0ACB8CQ10</accession>
<keyword evidence="2" id="KW-1185">Reference proteome</keyword>
<evidence type="ECO:0000313" key="2">
    <source>
        <dbReference type="Proteomes" id="UP000821865"/>
    </source>
</evidence>
<name>A0ACB8CQ10_DERSI</name>
<dbReference type="Proteomes" id="UP000821865">
    <property type="component" value="Chromosome 5"/>
</dbReference>
<gene>
    <name evidence="1" type="ORF">HPB49_005224</name>
</gene>
<reference evidence="1" key="1">
    <citation type="submission" date="2020-05" db="EMBL/GenBank/DDBJ databases">
        <title>Large-scale comparative analyses of tick genomes elucidate their genetic diversity and vector capacities.</title>
        <authorList>
            <person name="Jia N."/>
            <person name="Wang J."/>
            <person name="Shi W."/>
            <person name="Du L."/>
            <person name="Sun Y."/>
            <person name="Zhan W."/>
            <person name="Jiang J."/>
            <person name="Wang Q."/>
            <person name="Zhang B."/>
            <person name="Ji P."/>
            <person name="Sakyi L.B."/>
            <person name="Cui X."/>
            <person name="Yuan T."/>
            <person name="Jiang B."/>
            <person name="Yang W."/>
            <person name="Lam T.T.-Y."/>
            <person name="Chang Q."/>
            <person name="Ding S."/>
            <person name="Wang X."/>
            <person name="Zhu J."/>
            <person name="Ruan X."/>
            <person name="Zhao L."/>
            <person name="Wei J."/>
            <person name="Que T."/>
            <person name="Du C."/>
            <person name="Cheng J."/>
            <person name="Dai P."/>
            <person name="Han X."/>
            <person name="Huang E."/>
            <person name="Gao Y."/>
            <person name="Liu J."/>
            <person name="Shao H."/>
            <person name="Ye R."/>
            <person name="Li L."/>
            <person name="Wei W."/>
            <person name="Wang X."/>
            <person name="Wang C."/>
            <person name="Yang T."/>
            <person name="Huo Q."/>
            <person name="Li W."/>
            <person name="Guo W."/>
            <person name="Chen H."/>
            <person name="Zhou L."/>
            <person name="Ni X."/>
            <person name="Tian J."/>
            <person name="Zhou Y."/>
            <person name="Sheng Y."/>
            <person name="Liu T."/>
            <person name="Pan Y."/>
            <person name="Xia L."/>
            <person name="Li J."/>
            <person name="Zhao F."/>
            <person name="Cao W."/>
        </authorList>
    </citation>
    <scope>NUCLEOTIDE SEQUENCE</scope>
    <source>
        <strain evidence="1">Dsil-2018</strain>
    </source>
</reference>
<comment type="caution">
    <text evidence="1">The sequence shown here is derived from an EMBL/GenBank/DDBJ whole genome shotgun (WGS) entry which is preliminary data.</text>
</comment>
<proteinExistence type="predicted"/>
<dbReference type="EMBL" id="CM023474">
    <property type="protein sequence ID" value="KAH7949115.1"/>
    <property type="molecule type" value="Genomic_DNA"/>
</dbReference>
<organism evidence="1 2">
    <name type="scientific">Dermacentor silvarum</name>
    <name type="common">Tick</name>
    <dbReference type="NCBI Taxonomy" id="543639"/>
    <lineage>
        <taxon>Eukaryota</taxon>
        <taxon>Metazoa</taxon>
        <taxon>Ecdysozoa</taxon>
        <taxon>Arthropoda</taxon>
        <taxon>Chelicerata</taxon>
        <taxon>Arachnida</taxon>
        <taxon>Acari</taxon>
        <taxon>Parasitiformes</taxon>
        <taxon>Ixodida</taxon>
        <taxon>Ixodoidea</taxon>
        <taxon>Ixodidae</taxon>
        <taxon>Rhipicephalinae</taxon>
        <taxon>Dermacentor</taxon>
    </lineage>
</organism>
<sequence>MVCPPWHNDPAAAHLRHSCGVPSQGSVAWWSRSELSAWPSQDWSRRTVHVPAALFNFSVPQGAAFHLHASRYAVRLYRALAQLLLFPADEADAGEWRRDRGRALRSLLGCFEWDLRQLPTPLRHLVAPDSDASRGSALQQTVAVQMAFRAFQERELRLAGTLRSPSSVDVSASCSDNLAYAWCYKPGYVIQSMHIGFR</sequence>
<evidence type="ECO:0000313" key="1">
    <source>
        <dbReference type="EMBL" id="KAH7949115.1"/>
    </source>
</evidence>